<name>A0ABS5R127_9LACO</name>
<proteinExistence type="inferred from homology"/>
<sequence>MKKQVFSFYKALGEDAAAESARFNLYFPEGYDMLSMDAETEADFVSENPRVNRALLHALFAGQMMSKHAQKRLISAKHSEAFGHFAQAELGTLKQEQVFLALLNTQLELISWEVVFVGTLTEVSASPREIFQRALHKNAYAMIIAHNHPSGKVQPSAADRLFTRRLHELGQLLGLPLLDAFIVTKDAYWSRVEEEGPFEESDFA</sequence>
<evidence type="ECO:0000313" key="9">
    <source>
        <dbReference type="Proteomes" id="UP001519503"/>
    </source>
</evidence>
<evidence type="ECO:0000256" key="4">
    <source>
        <dbReference type="ARBA" id="ARBA00022801"/>
    </source>
</evidence>
<keyword evidence="5" id="KW-0862">Zinc</keyword>
<gene>
    <name evidence="8" type="ORF">G6R30_05195</name>
</gene>
<evidence type="ECO:0000256" key="2">
    <source>
        <dbReference type="ARBA" id="ARBA00022670"/>
    </source>
</evidence>
<dbReference type="PROSITE" id="PS01302">
    <property type="entry name" value="UPF0758"/>
    <property type="match status" value="1"/>
</dbReference>
<feature type="domain" description="MPN" evidence="7">
    <location>
        <begin position="72"/>
        <end position="198"/>
    </location>
</feature>
<dbReference type="PANTHER" id="PTHR30471">
    <property type="entry name" value="DNA REPAIR PROTEIN RADC"/>
    <property type="match status" value="1"/>
</dbReference>
<evidence type="ECO:0000256" key="5">
    <source>
        <dbReference type="ARBA" id="ARBA00022833"/>
    </source>
</evidence>
<accession>A0ABS5R127</accession>
<dbReference type="Proteomes" id="UP001519503">
    <property type="component" value="Unassembled WGS sequence"/>
</dbReference>
<comment type="caution">
    <text evidence="8">The sequence shown here is derived from an EMBL/GenBank/DDBJ whole genome shotgun (WGS) entry which is preliminary data.</text>
</comment>
<keyword evidence="9" id="KW-1185">Reference proteome</keyword>
<keyword evidence="3" id="KW-0479">Metal-binding</keyword>
<dbReference type="InterPro" id="IPR020891">
    <property type="entry name" value="UPF0758_CS"/>
</dbReference>
<organism evidence="8 9">
    <name type="scientific">Fructobacillus parabroussonetiae</name>
    <dbReference type="NCBI Taxonomy" id="2713174"/>
    <lineage>
        <taxon>Bacteria</taxon>
        <taxon>Bacillati</taxon>
        <taxon>Bacillota</taxon>
        <taxon>Bacilli</taxon>
        <taxon>Lactobacillales</taxon>
        <taxon>Lactobacillaceae</taxon>
        <taxon>Fructobacillus</taxon>
    </lineage>
</organism>
<reference evidence="8 9" key="1">
    <citation type="submission" date="2020-02" db="EMBL/GenBank/DDBJ databases">
        <title>Fructobacillus sp. isolated from paper mulberry of Taiwan.</title>
        <authorList>
            <person name="Lin S.-T."/>
        </authorList>
    </citation>
    <scope>NUCLEOTIDE SEQUENCE [LARGE SCALE GENOMIC DNA]</scope>
    <source>
        <strain evidence="8 9">S1-1</strain>
    </source>
</reference>
<dbReference type="SUPFAM" id="SSF102712">
    <property type="entry name" value="JAB1/MPN domain"/>
    <property type="match status" value="1"/>
</dbReference>
<dbReference type="InterPro" id="IPR025657">
    <property type="entry name" value="RadC_JAB"/>
</dbReference>
<dbReference type="EMBL" id="JAAMFL010000008">
    <property type="protein sequence ID" value="MBS9337857.1"/>
    <property type="molecule type" value="Genomic_DNA"/>
</dbReference>
<keyword evidence="4" id="KW-0378">Hydrolase</keyword>
<evidence type="ECO:0000256" key="1">
    <source>
        <dbReference type="ARBA" id="ARBA00010243"/>
    </source>
</evidence>
<dbReference type="InterPro" id="IPR037518">
    <property type="entry name" value="MPN"/>
</dbReference>
<dbReference type="PROSITE" id="PS50249">
    <property type="entry name" value="MPN"/>
    <property type="match status" value="1"/>
</dbReference>
<keyword evidence="2" id="KW-0645">Protease</keyword>
<dbReference type="InterPro" id="IPR001405">
    <property type="entry name" value="UPF0758"/>
</dbReference>
<dbReference type="Pfam" id="PF04002">
    <property type="entry name" value="RadC"/>
    <property type="match status" value="1"/>
</dbReference>
<dbReference type="RefSeq" id="WP_213822164.1">
    <property type="nucleotide sequence ID" value="NZ_JAAMFL010000008.1"/>
</dbReference>
<keyword evidence="6" id="KW-0482">Metalloprotease</keyword>
<evidence type="ECO:0000256" key="6">
    <source>
        <dbReference type="ARBA" id="ARBA00023049"/>
    </source>
</evidence>
<dbReference type="CDD" id="cd08071">
    <property type="entry name" value="MPN_DUF2466"/>
    <property type="match status" value="1"/>
</dbReference>
<dbReference type="Gene3D" id="3.40.140.10">
    <property type="entry name" value="Cytidine Deaminase, domain 2"/>
    <property type="match status" value="1"/>
</dbReference>
<evidence type="ECO:0000313" key="8">
    <source>
        <dbReference type="EMBL" id="MBS9337857.1"/>
    </source>
</evidence>
<comment type="similarity">
    <text evidence="1">Belongs to the UPF0758 family.</text>
</comment>
<evidence type="ECO:0000259" key="7">
    <source>
        <dbReference type="PROSITE" id="PS50249"/>
    </source>
</evidence>
<evidence type="ECO:0000256" key="3">
    <source>
        <dbReference type="ARBA" id="ARBA00022723"/>
    </source>
</evidence>
<dbReference type="PANTHER" id="PTHR30471:SF3">
    <property type="entry name" value="UPF0758 PROTEIN YEES-RELATED"/>
    <property type="match status" value="1"/>
</dbReference>
<protein>
    <submittedName>
        <fullName evidence="8">JAB domain-containing protein</fullName>
    </submittedName>
</protein>